<evidence type="ECO:0000313" key="4">
    <source>
        <dbReference type="EMBL" id="TYR77408.1"/>
    </source>
</evidence>
<dbReference type="Proteomes" id="UP000323317">
    <property type="component" value="Unassembled WGS sequence"/>
</dbReference>
<evidence type="ECO:0000259" key="3">
    <source>
        <dbReference type="Pfam" id="PF13786"/>
    </source>
</evidence>
<dbReference type="AlphaFoldDB" id="A0A5D4KJQ3"/>
<dbReference type="InterPro" id="IPR036388">
    <property type="entry name" value="WH-like_DNA-bd_sf"/>
</dbReference>
<dbReference type="EMBL" id="VTEH01000001">
    <property type="protein sequence ID" value="TYR77408.1"/>
    <property type="molecule type" value="Genomic_DNA"/>
</dbReference>
<dbReference type="Gene3D" id="2.60.40.1630">
    <property type="entry name" value="bacillus anthracis domain"/>
    <property type="match status" value="1"/>
</dbReference>
<evidence type="ECO:0000256" key="1">
    <source>
        <dbReference type="SAM" id="Phobius"/>
    </source>
</evidence>
<dbReference type="InterPro" id="IPR013324">
    <property type="entry name" value="RNA_pol_sigma_r3/r4-like"/>
</dbReference>
<organism evidence="4 5">
    <name type="scientific">Rossellomorea vietnamensis</name>
    <dbReference type="NCBI Taxonomy" id="218284"/>
    <lineage>
        <taxon>Bacteria</taxon>
        <taxon>Bacillati</taxon>
        <taxon>Bacillota</taxon>
        <taxon>Bacilli</taxon>
        <taxon>Bacillales</taxon>
        <taxon>Bacillaceae</taxon>
        <taxon>Rossellomorea</taxon>
    </lineage>
</organism>
<keyword evidence="1" id="KW-0812">Transmembrane</keyword>
<sequence>MKAETETVVVKNVGEEGIKPILNWFDVQKASFYKLARAYSSSNHEIQEVFYQTVMKLFDDKKYNVEDQNFELQAAALFIKECQAINKTSIDDTGSQQSGSTFNELKKLEEKDKEAVAVTYLKELSFEEAAQILQISIDSLKSLLSRGIQQLSTGLEKKKHQGGCTPYRNKFIDYLGKNLDRNEKVELEIHIPTCPSCQEELTDVQEAILSLQRSADQLHIPPELMRSVKEKAAETELVRTQRKKKRNNLGLAAVGVLTFIVCTGFVTGGFTSLYYSWMGWTEKEEMEIVQYYKSGIGEPLELVQESNGVKVTIKTAVADDVQTMIYYEVEDINKENQYFLNQDEGLRVENEYEILDRQANQRFFHPYEHGLANEEEESIFRGKISLAPINSDNGTIKLRLMRLQETIKEEPDSDTVGSYYPEFLEGEWSFDIPVEKHKSTVYDIDQESEVDGFPIKINKITLAPTATLLEYSYQERDQEQWIEHVTMDSLTTNGHSAKADYFGGGEFINQSGEWTTLQSRFEPLFVTNPEQVTLSLESMHLFIEDKKDIEVNQADELPQTFQYRGSELSIDRVETAGNTTKVSITDPYTKGREHERLRIQVMSANSSQGYGFGVDGILVDKNGQEFAPEEYHYPFKDVEQPRFFETSHELEIYDDSSNDPGYPTKLVIEGYNVTKYIESKINIPLN</sequence>
<evidence type="ECO:0000313" key="5">
    <source>
        <dbReference type="Proteomes" id="UP000323317"/>
    </source>
</evidence>
<feature type="transmembrane region" description="Helical" evidence="1">
    <location>
        <begin position="249"/>
        <end position="277"/>
    </location>
</feature>
<accession>A0A5D4KJQ3</accession>
<comment type="caution">
    <text evidence="4">The sequence shown here is derived from an EMBL/GenBank/DDBJ whole genome shotgun (WGS) entry which is preliminary data.</text>
</comment>
<name>A0A5D4KJQ3_9BACI</name>
<dbReference type="RefSeq" id="WP_148945024.1">
    <property type="nucleotide sequence ID" value="NZ_VTEH01000001.1"/>
</dbReference>
<keyword evidence="1" id="KW-0472">Membrane</keyword>
<gene>
    <name evidence="4" type="ORF">FZC79_00890</name>
</gene>
<dbReference type="GO" id="GO:0006352">
    <property type="term" value="P:DNA-templated transcription initiation"/>
    <property type="evidence" value="ECO:0007669"/>
    <property type="project" value="InterPro"/>
</dbReference>
<feature type="domain" description="DUF4179" evidence="3">
    <location>
        <begin position="242"/>
        <end position="331"/>
    </location>
</feature>
<reference evidence="4 5" key="1">
    <citation type="submission" date="2019-08" db="EMBL/GenBank/DDBJ databases">
        <title>Bacillus genomes from the desert of Cuatro Cienegas, Coahuila.</title>
        <authorList>
            <person name="Olmedo-Alvarez G."/>
        </authorList>
    </citation>
    <scope>NUCLEOTIDE SEQUENCE [LARGE SCALE GENOMIC DNA]</scope>
    <source>
        <strain evidence="4 5">CH40_1T</strain>
    </source>
</reference>
<dbReference type="GO" id="GO:0016987">
    <property type="term" value="F:sigma factor activity"/>
    <property type="evidence" value="ECO:0007669"/>
    <property type="project" value="InterPro"/>
</dbReference>
<feature type="domain" description="RNA polymerase sigma factor 70 region 4 type 2" evidence="2">
    <location>
        <begin position="105"/>
        <end position="151"/>
    </location>
</feature>
<dbReference type="Pfam" id="PF13786">
    <property type="entry name" value="DUF4179"/>
    <property type="match status" value="1"/>
</dbReference>
<proteinExistence type="predicted"/>
<dbReference type="InterPro" id="IPR025436">
    <property type="entry name" value="DUF4179"/>
</dbReference>
<dbReference type="Gene3D" id="1.10.10.10">
    <property type="entry name" value="Winged helix-like DNA-binding domain superfamily/Winged helix DNA-binding domain"/>
    <property type="match status" value="1"/>
</dbReference>
<keyword evidence="1" id="KW-1133">Transmembrane helix</keyword>
<dbReference type="Pfam" id="PF08281">
    <property type="entry name" value="Sigma70_r4_2"/>
    <property type="match status" value="1"/>
</dbReference>
<evidence type="ECO:0000259" key="2">
    <source>
        <dbReference type="Pfam" id="PF08281"/>
    </source>
</evidence>
<dbReference type="GO" id="GO:0003677">
    <property type="term" value="F:DNA binding"/>
    <property type="evidence" value="ECO:0007669"/>
    <property type="project" value="InterPro"/>
</dbReference>
<dbReference type="InterPro" id="IPR013249">
    <property type="entry name" value="RNA_pol_sigma70_r4_t2"/>
</dbReference>
<dbReference type="CDD" id="cd06171">
    <property type="entry name" value="Sigma70_r4"/>
    <property type="match status" value="1"/>
</dbReference>
<protein>
    <submittedName>
        <fullName evidence="4">DUF4179 domain-containing protein</fullName>
    </submittedName>
</protein>
<dbReference type="SUPFAM" id="SSF88659">
    <property type="entry name" value="Sigma3 and sigma4 domains of RNA polymerase sigma factors"/>
    <property type="match status" value="1"/>
</dbReference>